<evidence type="ECO:0000256" key="19">
    <source>
        <dbReference type="ARBA" id="ARBA00047588"/>
    </source>
</evidence>
<comment type="caution">
    <text evidence="26">The sequence shown here is derived from an EMBL/GenBank/DDBJ whole genome shotgun (WGS) entry which is preliminary data.</text>
</comment>
<proteinExistence type="inferred from homology"/>
<dbReference type="SUPFAM" id="SSF54637">
    <property type="entry name" value="Thioesterase/thiol ester dehydrase-isomerase"/>
    <property type="match status" value="1"/>
</dbReference>
<keyword evidence="5" id="KW-0963">Cytoplasm</keyword>
<evidence type="ECO:0000256" key="12">
    <source>
        <dbReference type="ARBA" id="ARBA00023273"/>
    </source>
</evidence>
<dbReference type="Proteomes" id="UP001596337">
    <property type="component" value="Unassembled WGS sequence"/>
</dbReference>
<keyword evidence="10" id="KW-0443">Lipid metabolism</keyword>
<evidence type="ECO:0000256" key="16">
    <source>
        <dbReference type="ARBA" id="ARBA00038848"/>
    </source>
</evidence>
<keyword evidence="6" id="KW-0053">Apoptosis</keyword>
<comment type="catalytic activity">
    <reaction evidence="14">
        <text>(9Z)-octadecenoyl-CoA + H2O = (9Z)-octadecenoate + CoA + H(+)</text>
        <dbReference type="Rhea" id="RHEA:40139"/>
        <dbReference type="ChEBI" id="CHEBI:15377"/>
        <dbReference type="ChEBI" id="CHEBI:15378"/>
        <dbReference type="ChEBI" id="CHEBI:30823"/>
        <dbReference type="ChEBI" id="CHEBI:57287"/>
        <dbReference type="ChEBI" id="CHEBI:57387"/>
    </reaction>
    <physiologicalReaction direction="left-to-right" evidence="14">
        <dbReference type="Rhea" id="RHEA:40140"/>
    </physiologicalReaction>
</comment>
<comment type="catalytic activity">
    <reaction evidence="19">
        <text>octanoyl-CoA + H2O = octanoate + CoA + H(+)</text>
        <dbReference type="Rhea" id="RHEA:30143"/>
        <dbReference type="ChEBI" id="CHEBI:15377"/>
        <dbReference type="ChEBI" id="CHEBI:15378"/>
        <dbReference type="ChEBI" id="CHEBI:25646"/>
        <dbReference type="ChEBI" id="CHEBI:57287"/>
        <dbReference type="ChEBI" id="CHEBI:57386"/>
    </reaction>
    <physiologicalReaction direction="left-to-right" evidence="19">
        <dbReference type="Rhea" id="RHEA:30144"/>
    </physiologicalReaction>
</comment>
<dbReference type="RefSeq" id="WP_345396065.1">
    <property type="nucleotide sequence ID" value="NZ_BAABLA010000024.1"/>
</dbReference>
<gene>
    <name evidence="26" type="ORF">ACFQGD_05910</name>
</gene>
<dbReference type="EC" id="3.1.2.2" evidence="16"/>
<evidence type="ECO:0000256" key="11">
    <source>
        <dbReference type="ARBA" id="ARBA00023136"/>
    </source>
</evidence>
<dbReference type="GO" id="GO:0016787">
    <property type="term" value="F:hydrolase activity"/>
    <property type="evidence" value="ECO:0007669"/>
    <property type="project" value="UniProtKB-KW"/>
</dbReference>
<keyword evidence="11" id="KW-0472">Membrane</keyword>
<evidence type="ECO:0000256" key="6">
    <source>
        <dbReference type="ARBA" id="ARBA00022703"/>
    </source>
</evidence>
<dbReference type="Gene3D" id="3.10.129.10">
    <property type="entry name" value="Hotdog Thioesterase"/>
    <property type="match status" value="1"/>
</dbReference>
<comment type="catalytic activity">
    <reaction evidence="21">
        <text>decanoyl-CoA + H2O = decanoate + CoA + H(+)</text>
        <dbReference type="Rhea" id="RHEA:40059"/>
        <dbReference type="ChEBI" id="CHEBI:15377"/>
        <dbReference type="ChEBI" id="CHEBI:15378"/>
        <dbReference type="ChEBI" id="CHEBI:27689"/>
        <dbReference type="ChEBI" id="CHEBI:57287"/>
        <dbReference type="ChEBI" id="CHEBI:61430"/>
    </reaction>
    <physiologicalReaction direction="left-to-right" evidence="21">
        <dbReference type="Rhea" id="RHEA:40060"/>
    </physiologicalReaction>
</comment>
<evidence type="ECO:0000256" key="5">
    <source>
        <dbReference type="ARBA" id="ARBA00022490"/>
    </source>
</evidence>
<evidence type="ECO:0000256" key="4">
    <source>
        <dbReference type="ARBA" id="ARBA00022475"/>
    </source>
</evidence>
<evidence type="ECO:0000256" key="23">
    <source>
        <dbReference type="ARBA" id="ARBA00048180"/>
    </source>
</evidence>
<reference evidence="27" key="1">
    <citation type="journal article" date="2019" name="Int. J. Syst. Evol. Microbiol.">
        <title>The Global Catalogue of Microorganisms (GCM) 10K type strain sequencing project: providing services to taxonomists for standard genome sequencing and annotation.</title>
        <authorList>
            <consortium name="The Broad Institute Genomics Platform"/>
            <consortium name="The Broad Institute Genome Sequencing Center for Infectious Disease"/>
            <person name="Wu L."/>
            <person name="Ma J."/>
        </authorList>
    </citation>
    <scope>NUCLEOTIDE SEQUENCE [LARGE SCALE GENOMIC DNA]</scope>
    <source>
        <strain evidence="27">KCTC 32255</strain>
    </source>
</reference>
<evidence type="ECO:0000256" key="10">
    <source>
        <dbReference type="ARBA" id="ARBA00023098"/>
    </source>
</evidence>
<evidence type="ECO:0000256" key="2">
    <source>
        <dbReference type="ARBA" id="ARBA00004496"/>
    </source>
</evidence>
<comment type="catalytic activity">
    <reaction evidence="23">
        <text>tetradecanoyl-CoA + H2O = tetradecanoate + CoA + H(+)</text>
        <dbReference type="Rhea" id="RHEA:40119"/>
        <dbReference type="ChEBI" id="CHEBI:15377"/>
        <dbReference type="ChEBI" id="CHEBI:15378"/>
        <dbReference type="ChEBI" id="CHEBI:30807"/>
        <dbReference type="ChEBI" id="CHEBI:57287"/>
        <dbReference type="ChEBI" id="CHEBI:57385"/>
    </reaction>
    <physiologicalReaction direction="left-to-right" evidence="23">
        <dbReference type="Rhea" id="RHEA:40120"/>
    </physiologicalReaction>
</comment>
<dbReference type="CDD" id="cd03443">
    <property type="entry name" value="PaaI_thioesterase"/>
    <property type="match status" value="1"/>
</dbReference>
<dbReference type="EMBL" id="JBHSXX010000001">
    <property type="protein sequence ID" value="MFC6866677.1"/>
    <property type="molecule type" value="Genomic_DNA"/>
</dbReference>
<sequence length="233" mass="25158">MNRESDREHGVDEATDEMADRRAAVAELGAELRALVETAVRTEVAPEELRHVAKEARRLTDRLDERQRAITEVASVDDLTSRVRMYNPVIGDGHPVAPPIDFVHDGDEVTGHFTLGAMHEGPPSYGHGGMSALFLDQALGHAAASSGRPGVTTDLTVRYLRPVPLGVPLRIHAVAVEKAASRTTVRGVITTAEAPDVPLVESEGRFMTLNRAQLERLFAQLSGGRTPPGSVHD</sequence>
<protein>
    <recommendedName>
        <fullName evidence="17">Acyl-coenzyme A thioesterase THEM4</fullName>
        <ecNumber evidence="16">3.1.2.2</ecNumber>
    </recommendedName>
    <alternativeName>
        <fullName evidence="18">Thioesterase superfamily member 4</fullName>
    </alternativeName>
</protein>
<evidence type="ECO:0000256" key="9">
    <source>
        <dbReference type="ARBA" id="ARBA00022946"/>
    </source>
</evidence>
<accession>A0ABW2BW86</accession>
<keyword evidence="4" id="KW-1003">Cell membrane</keyword>
<organism evidence="26 27">
    <name type="scientific">Haloechinothrix salitolerans</name>
    <dbReference type="NCBI Taxonomy" id="926830"/>
    <lineage>
        <taxon>Bacteria</taxon>
        <taxon>Bacillati</taxon>
        <taxon>Actinomycetota</taxon>
        <taxon>Actinomycetes</taxon>
        <taxon>Pseudonocardiales</taxon>
        <taxon>Pseudonocardiaceae</taxon>
        <taxon>Haloechinothrix</taxon>
    </lineage>
</organism>
<evidence type="ECO:0000256" key="3">
    <source>
        <dbReference type="ARBA" id="ARBA00004632"/>
    </source>
</evidence>
<evidence type="ECO:0000256" key="20">
    <source>
        <dbReference type="ARBA" id="ARBA00047734"/>
    </source>
</evidence>
<comment type="catalytic activity">
    <reaction evidence="13">
        <text>(5Z,8Z,11Z,14Z)-eicosatetraenoyl-CoA + H2O = (5Z,8Z,11Z,14Z)-eicosatetraenoate + CoA + H(+)</text>
        <dbReference type="Rhea" id="RHEA:40151"/>
        <dbReference type="ChEBI" id="CHEBI:15377"/>
        <dbReference type="ChEBI" id="CHEBI:15378"/>
        <dbReference type="ChEBI" id="CHEBI:32395"/>
        <dbReference type="ChEBI" id="CHEBI:57287"/>
        <dbReference type="ChEBI" id="CHEBI:57368"/>
    </reaction>
    <physiologicalReaction direction="left-to-right" evidence="13">
        <dbReference type="Rhea" id="RHEA:40152"/>
    </physiologicalReaction>
</comment>
<evidence type="ECO:0000256" key="17">
    <source>
        <dbReference type="ARBA" id="ARBA00040123"/>
    </source>
</evidence>
<evidence type="ECO:0000256" key="7">
    <source>
        <dbReference type="ARBA" id="ARBA00022801"/>
    </source>
</evidence>
<dbReference type="Pfam" id="PF03061">
    <property type="entry name" value="4HBT"/>
    <property type="match status" value="1"/>
</dbReference>
<comment type="catalytic activity">
    <reaction evidence="20">
        <text>hexadecanoyl-CoA + H2O = hexadecanoate + CoA + H(+)</text>
        <dbReference type="Rhea" id="RHEA:16645"/>
        <dbReference type="ChEBI" id="CHEBI:7896"/>
        <dbReference type="ChEBI" id="CHEBI:15377"/>
        <dbReference type="ChEBI" id="CHEBI:15378"/>
        <dbReference type="ChEBI" id="CHEBI:57287"/>
        <dbReference type="ChEBI" id="CHEBI:57379"/>
        <dbReference type="EC" id="3.1.2.2"/>
    </reaction>
    <physiologicalReaction direction="left-to-right" evidence="20">
        <dbReference type="Rhea" id="RHEA:16646"/>
    </physiologicalReaction>
</comment>
<evidence type="ECO:0000256" key="15">
    <source>
        <dbReference type="ARBA" id="ARBA00038456"/>
    </source>
</evidence>
<comment type="similarity">
    <text evidence="15">Belongs to the THEM4/THEM5 thioesterase family.</text>
</comment>
<dbReference type="InterPro" id="IPR029069">
    <property type="entry name" value="HotDog_dom_sf"/>
</dbReference>
<evidence type="ECO:0000256" key="1">
    <source>
        <dbReference type="ARBA" id="ARBA00004170"/>
    </source>
</evidence>
<evidence type="ECO:0000313" key="27">
    <source>
        <dbReference type="Proteomes" id="UP001596337"/>
    </source>
</evidence>
<keyword evidence="7 26" id="KW-0378">Hydrolase</keyword>
<evidence type="ECO:0000259" key="25">
    <source>
        <dbReference type="Pfam" id="PF03061"/>
    </source>
</evidence>
<keyword evidence="12" id="KW-0966">Cell projection</keyword>
<evidence type="ECO:0000256" key="22">
    <source>
        <dbReference type="ARBA" id="ARBA00048074"/>
    </source>
</evidence>
<evidence type="ECO:0000256" key="8">
    <source>
        <dbReference type="ARBA" id="ARBA00022832"/>
    </source>
</evidence>
<dbReference type="InterPro" id="IPR006683">
    <property type="entry name" value="Thioestr_dom"/>
</dbReference>
<evidence type="ECO:0000313" key="26">
    <source>
        <dbReference type="EMBL" id="MFC6866677.1"/>
    </source>
</evidence>
<evidence type="ECO:0000256" key="21">
    <source>
        <dbReference type="ARBA" id="ARBA00047969"/>
    </source>
</evidence>
<name>A0ABW2BW86_9PSEU</name>
<feature type="region of interest" description="Disordered" evidence="24">
    <location>
        <begin position="1"/>
        <end position="20"/>
    </location>
</feature>
<comment type="subcellular location">
    <subcellularLocation>
        <location evidence="3">Cell projection</location>
        <location evidence="3">Ruffle membrane</location>
    </subcellularLocation>
    <subcellularLocation>
        <location evidence="2">Cytoplasm</location>
    </subcellularLocation>
    <subcellularLocation>
        <location evidence="1">Membrane</location>
        <topology evidence="1">Peripheral membrane protein</topology>
    </subcellularLocation>
</comment>
<comment type="catalytic activity">
    <reaction evidence="22">
        <text>dodecanoyl-CoA + H2O = dodecanoate + CoA + H(+)</text>
        <dbReference type="Rhea" id="RHEA:30135"/>
        <dbReference type="ChEBI" id="CHEBI:15377"/>
        <dbReference type="ChEBI" id="CHEBI:15378"/>
        <dbReference type="ChEBI" id="CHEBI:18262"/>
        <dbReference type="ChEBI" id="CHEBI:57287"/>
        <dbReference type="ChEBI" id="CHEBI:57375"/>
    </reaction>
    <physiologicalReaction direction="left-to-right" evidence="22">
        <dbReference type="Rhea" id="RHEA:30136"/>
    </physiologicalReaction>
</comment>
<dbReference type="InterPro" id="IPR052365">
    <property type="entry name" value="THEM4/THEM5_acyl-CoA_thioest"/>
</dbReference>
<dbReference type="PANTHER" id="PTHR12418">
    <property type="entry name" value="ACYL-COENZYME A THIOESTERASE THEM4"/>
    <property type="match status" value="1"/>
</dbReference>
<feature type="domain" description="Thioesterase" evidence="25">
    <location>
        <begin position="127"/>
        <end position="192"/>
    </location>
</feature>
<dbReference type="PANTHER" id="PTHR12418:SF19">
    <property type="entry name" value="ACYL-COENZYME A THIOESTERASE THEM4"/>
    <property type="match status" value="1"/>
</dbReference>
<keyword evidence="9" id="KW-0809">Transit peptide</keyword>
<keyword evidence="27" id="KW-1185">Reference proteome</keyword>
<evidence type="ECO:0000256" key="24">
    <source>
        <dbReference type="SAM" id="MobiDB-lite"/>
    </source>
</evidence>
<evidence type="ECO:0000256" key="14">
    <source>
        <dbReference type="ARBA" id="ARBA00037002"/>
    </source>
</evidence>
<evidence type="ECO:0000256" key="13">
    <source>
        <dbReference type="ARBA" id="ARBA00035852"/>
    </source>
</evidence>
<keyword evidence="8" id="KW-0276">Fatty acid metabolism</keyword>
<evidence type="ECO:0000256" key="18">
    <source>
        <dbReference type="ARBA" id="ARBA00043210"/>
    </source>
</evidence>